<dbReference type="Pfam" id="PF00250">
    <property type="entry name" value="Forkhead"/>
    <property type="match status" value="1"/>
</dbReference>
<dbReference type="GO" id="GO:0006511">
    <property type="term" value="P:ubiquitin-dependent protein catabolic process"/>
    <property type="evidence" value="ECO:0007669"/>
    <property type="project" value="InterPro"/>
</dbReference>
<feature type="compositionally biased region" description="Low complexity" evidence="8">
    <location>
        <begin position="829"/>
        <end position="844"/>
    </location>
</feature>
<comment type="similarity">
    <text evidence="1 6 7">Belongs to the cullin family.</text>
</comment>
<feature type="region of interest" description="Disordered" evidence="8">
    <location>
        <begin position="962"/>
        <end position="1021"/>
    </location>
</feature>
<comment type="subcellular location">
    <subcellularLocation>
        <location evidence="5">Nucleus</location>
    </subcellularLocation>
</comment>
<dbReference type="InterPro" id="IPR036390">
    <property type="entry name" value="WH_DNA-bd_sf"/>
</dbReference>
<keyword evidence="12" id="KW-1185">Reference proteome</keyword>
<feature type="region of interest" description="Disordered" evidence="8">
    <location>
        <begin position="817"/>
        <end position="844"/>
    </location>
</feature>
<feature type="region of interest" description="Disordered" evidence="8">
    <location>
        <begin position="1629"/>
        <end position="1770"/>
    </location>
</feature>
<dbReference type="SUPFAM" id="SSF46785">
    <property type="entry name" value="Winged helix' DNA-binding domain"/>
    <property type="match status" value="2"/>
</dbReference>
<evidence type="ECO:0000256" key="2">
    <source>
        <dbReference type="ARBA" id="ARBA00022499"/>
    </source>
</evidence>
<evidence type="ECO:0000256" key="4">
    <source>
        <dbReference type="ARBA" id="ARBA00023125"/>
    </source>
</evidence>
<keyword evidence="4 5" id="KW-0238">DNA-binding</keyword>
<dbReference type="FunFam" id="1.20.1310.10:FF:000002">
    <property type="entry name" value="cullin-3 isoform X1"/>
    <property type="match status" value="1"/>
</dbReference>
<keyword evidence="3" id="KW-0832">Ubl conjugation</keyword>
<keyword evidence="2" id="KW-1017">Isopeptide bond</keyword>
<dbReference type="FunFam" id="1.20.1310.10:FF:000001">
    <property type="entry name" value="Cullin 3"/>
    <property type="match status" value="1"/>
</dbReference>
<gene>
    <name evidence="11" type="ORF">MCAP1_001169</name>
</gene>
<dbReference type="InterPro" id="IPR045093">
    <property type="entry name" value="Cullin"/>
</dbReference>
<dbReference type="Proteomes" id="UP001220961">
    <property type="component" value="Chromosome 2"/>
</dbReference>
<dbReference type="FunFam" id="1.10.10.10:FF:000135">
    <property type="entry name" value="forkhead box protein G1"/>
    <property type="match status" value="1"/>
</dbReference>
<dbReference type="InterPro" id="IPR036388">
    <property type="entry name" value="WH-like_DNA-bd_sf"/>
</dbReference>
<feature type="compositionally biased region" description="Polar residues" evidence="8">
    <location>
        <begin position="1708"/>
        <end position="1718"/>
    </location>
</feature>
<dbReference type="PROSITE" id="PS50039">
    <property type="entry name" value="FORK_HEAD_3"/>
    <property type="match status" value="1"/>
</dbReference>
<feature type="domain" description="Fork-head" evidence="9">
    <location>
        <begin position="1535"/>
        <end position="1629"/>
    </location>
</feature>
<dbReference type="PROSITE" id="PS50069">
    <property type="entry name" value="CULLIN_2"/>
    <property type="match status" value="1"/>
</dbReference>
<name>A0AAF0E685_9BASI</name>
<organism evidence="11 12">
    <name type="scientific">Malassezia caprae</name>
    <dbReference type="NCBI Taxonomy" id="1381934"/>
    <lineage>
        <taxon>Eukaryota</taxon>
        <taxon>Fungi</taxon>
        <taxon>Dikarya</taxon>
        <taxon>Basidiomycota</taxon>
        <taxon>Ustilaginomycotina</taxon>
        <taxon>Malasseziomycetes</taxon>
        <taxon>Malasseziales</taxon>
        <taxon>Malasseziaceae</taxon>
        <taxon>Malassezia</taxon>
    </lineage>
</organism>
<evidence type="ECO:0000256" key="6">
    <source>
        <dbReference type="PROSITE-ProRule" id="PRU00330"/>
    </source>
</evidence>
<dbReference type="InterPro" id="IPR016159">
    <property type="entry name" value="Cullin_repeat-like_dom_sf"/>
</dbReference>
<evidence type="ECO:0000313" key="11">
    <source>
        <dbReference type="EMBL" id="WFD18956.1"/>
    </source>
</evidence>
<evidence type="ECO:0008006" key="13">
    <source>
        <dbReference type="Google" id="ProtNLM"/>
    </source>
</evidence>
<evidence type="ECO:0000256" key="8">
    <source>
        <dbReference type="SAM" id="MobiDB-lite"/>
    </source>
</evidence>
<evidence type="ECO:0000256" key="1">
    <source>
        <dbReference type="ARBA" id="ARBA00006019"/>
    </source>
</evidence>
<dbReference type="InterPro" id="IPR030456">
    <property type="entry name" value="TF_fork_head_CS_2"/>
</dbReference>
<dbReference type="Pfam" id="PF26557">
    <property type="entry name" value="Cullin_AB"/>
    <property type="match status" value="1"/>
</dbReference>
<feature type="region of interest" description="Disordered" evidence="8">
    <location>
        <begin position="1046"/>
        <end position="1081"/>
    </location>
</feature>
<feature type="region of interest" description="Disordered" evidence="8">
    <location>
        <begin position="1286"/>
        <end position="1306"/>
    </location>
</feature>
<keyword evidence="5" id="KW-0539">Nucleus</keyword>
<dbReference type="InterPro" id="IPR059120">
    <property type="entry name" value="Cullin-like_AB"/>
</dbReference>
<dbReference type="InterPro" id="IPR001766">
    <property type="entry name" value="Fork_head_dom"/>
</dbReference>
<dbReference type="InterPro" id="IPR036317">
    <property type="entry name" value="Cullin_homology_sf"/>
</dbReference>
<dbReference type="Pfam" id="PF00888">
    <property type="entry name" value="Cullin"/>
    <property type="match status" value="1"/>
</dbReference>
<dbReference type="SMART" id="SM00339">
    <property type="entry name" value="FH"/>
    <property type="match status" value="1"/>
</dbReference>
<feature type="compositionally biased region" description="Low complexity" evidence="8">
    <location>
        <begin position="1138"/>
        <end position="1150"/>
    </location>
</feature>
<evidence type="ECO:0000313" key="12">
    <source>
        <dbReference type="Proteomes" id="UP001220961"/>
    </source>
</evidence>
<protein>
    <recommendedName>
        <fullName evidence="13">Cullin-3</fullName>
    </recommendedName>
</protein>
<dbReference type="SUPFAM" id="SSF74788">
    <property type="entry name" value="Cullin repeat-like"/>
    <property type="match status" value="1"/>
</dbReference>
<dbReference type="SUPFAM" id="SSF75632">
    <property type="entry name" value="Cullin homology domain"/>
    <property type="match status" value="1"/>
</dbReference>
<dbReference type="CDD" id="cd00059">
    <property type="entry name" value="FH_FOX"/>
    <property type="match status" value="1"/>
</dbReference>
<feature type="region of interest" description="Disordered" evidence="8">
    <location>
        <begin position="1408"/>
        <end position="1457"/>
    </location>
</feature>
<dbReference type="Pfam" id="PF10557">
    <property type="entry name" value="Cullin_Nedd8"/>
    <property type="match status" value="1"/>
</dbReference>
<dbReference type="InterPro" id="IPR001373">
    <property type="entry name" value="Cullin_N"/>
</dbReference>
<dbReference type="Gene3D" id="3.30.230.130">
    <property type="entry name" value="Cullin, Chain C, Domain 2"/>
    <property type="match status" value="1"/>
</dbReference>
<feature type="domain" description="Cullin family profile" evidence="10">
    <location>
        <begin position="434"/>
        <end position="660"/>
    </location>
</feature>
<dbReference type="Gene3D" id="1.10.10.10">
    <property type="entry name" value="Winged helix-like DNA-binding domain superfamily/Winged helix DNA-binding domain"/>
    <property type="match status" value="2"/>
</dbReference>
<dbReference type="Gene3D" id="1.20.1310.10">
    <property type="entry name" value="Cullin Repeats"/>
    <property type="match status" value="4"/>
</dbReference>
<dbReference type="PROSITE" id="PS00658">
    <property type="entry name" value="FORK_HEAD_2"/>
    <property type="match status" value="1"/>
</dbReference>
<feature type="compositionally biased region" description="Basic residues" evidence="8">
    <location>
        <begin position="1435"/>
        <end position="1447"/>
    </location>
</feature>
<dbReference type="SMART" id="SM00884">
    <property type="entry name" value="Cullin_Nedd8"/>
    <property type="match status" value="1"/>
</dbReference>
<feature type="region of interest" description="Disordered" evidence="8">
    <location>
        <begin position="879"/>
        <end position="905"/>
    </location>
</feature>
<sequence>MSGPPRRMGVRHHRLRAPRSHGLTVPVNEMWARLSAAITQIQQHNISQLSYEEHYRYAYNLVLNQQGDMLYAGVRRQVAEHLARQLDARLVPLFPLEADRVREAAAALELRGASGLARALGLLPGGDASLLQAVGAGERFLSALTGLWVDHGSCMSKLRDVLKYVDRVYVPNQQRAPIWDLGLDLFRDTVVRSTRQPCYVQLMVTLLRHVYCEREGTVVERRTLKEITDMLLALSHAPDVSVYAHDWEPLFLRASSEYYVAESQRLLAMQQATHYLEQAERRLAEEEARITACFSPTTWPALQALVEQHLLTDHLDEVLAMPSGGLVALLDADARPELERLYRLFQRVEPGLPALHRALREYVAARGRRIHEATAAPREGPAAPPFEVALAWVEQVLALQAQLDGVLYTSLAGDKSCEAAINEAMESLVNMQARAPEFLSLFIDEHLKKGSRAEADLERVLTQTITLFRFVHEKDVFERYYKLHLTRRLLHGRSASDEAERGMIARLKVEGGHSYVQKLQGMLNDMKLSDEVLHAFEREQARAPARPLPMHVRVLTATYWPIAPPAQPLVLPPVLAEACSAFEQFYAARHRGRVLTWQPSLGTADVRVQFRARAHDLSLSTYALIVLLLFEHTDTLAYPAIRAATQMSDVDLQRTLQSLACAKYKILRKEPKGRDVHESDTFTFNADFACPLARIKIAQVAAKVETPGERQATTAKVEEERKNQVEACIVRIMKSRQTLAHNELVNEVVRQLLPRFQPSPALIKKRIESLLDREYLERTEERHVYQHEACDPRARLDLIQPRLHRAGAPAVCRPLMSPASDRVAPTQAPPEAAESSRAGASGSADEFLARAQALGLRLSRTDYERTRAGVAAFLKAERVPANSPADASDDADRAAPADPDVTPQLSQWLRTPSGQLNFFTAVVRPMASDEQRARLSLDEVGSAEEKRRRRLRRRRLLEKQMLLETGGASPVASLSDAPPSPTGTRASDAPELDSPMSLGTMRSSTPVGSRVPRASTPGSPETAMLNRMARVDADGKLWLAPRTHDAEPFSEDSALSADESLATDEPDSSLAGWGPRPGTQTEQLNAYMKNMSLLDRIMLSKTSPRRMRREAKARERERPDADESRVPDASVSHWADVSSESMPDASSESAPRAHSRHPSASLRWTAHNAATPLHRSTYRTAAFDEMADLSPLASVTPLSRFDPGTQITPMRYSPGLSMDCSQPRTSLAFSPNMLTPWTHHGRLLSNAGLSNLPSSPFVSGEWGSTSQLAASTETVRGTFAFSSTPLSHLPAHDEPRVPATSSPSRLQCIESFPGRSPQARDLLGSPVAREHVPSPLANKGLLRATASASPDKPTTTLLSPLWISHAAATEAALPPELDARWRRTDTIRPADVFGTAAPLDPHAAPSVFAARESAESDSDEAPEHAGGASPTAKRPLPRMRLPRRKSGPPRAAAPADSQDVFAKADTAPAFRDVFQQAVPPSDPKQTEWDQPDGSRIVKLVSEELQAALDAGSLEHEPAPRYFRLPPGHGSSKAKPSSVSYAGLIGQAILSSSDGRLSLAEIYLWISSVYPYYERGDRGWQNSIRHNLSLNKSFVKLERESTIPGKGGWWAIEAGHEHRFHNGLYMPHSSGAASAAPARPLRTTAPDERARKKRTPFTPPAVSDAEMARRSASEVPADAAEANPAFKRPKTVRPARFGPPTASGRDGASSPTPSPNLSQDRPEADSFDTSTSRSLLATPGRQAPYTGVASNKSPSLPPHGSAPISLMPSSLPPPRYSAAMPEYGVVYMPGRDMSVPMASSPNKAAFRHGMSVPLPQPGLPPVPLPGVASTYPLSAPVPLMPATYSRYASDATGPPTWRDGEAPTPW</sequence>
<dbReference type="PANTHER" id="PTHR11932">
    <property type="entry name" value="CULLIN"/>
    <property type="match status" value="1"/>
</dbReference>
<dbReference type="EMBL" id="CP119909">
    <property type="protein sequence ID" value="WFD18956.1"/>
    <property type="molecule type" value="Genomic_DNA"/>
</dbReference>
<evidence type="ECO:0000256" key="3">
    <source>
        <dbReference type="ARBA" id="ARBA00022843"/>
    </source>
</evidence>
<evidence type="ECO:0000259" key="10">
    <source>
        <dbReference type="PROSITE" id="PS50069"/>
    </source>
</evidence>
<dbReference type="FunFam" id="1.10.10.10:FF:000014">
    <property type="entry name" value="Cullin 1"/>
    <property type="match status" value="1"/>
</dbReference>
<feature type="compositionally biased region" description="Basic and acidic residues" evidence="8">
    <location>
        <begin position="1110"/>
        <end position="1126"/>
    </location>
</feature>
<dbReference type="PRINTS" id="PR00053">
    <property type="entry name" value="FORKHEAD"/>
</dbReference>
<dbReference type="GO" id="GO:0003700">
    <property type="term" value="F:DNA-binding transcription factor activity"/>
    <property type="evidence" value="ECO:0007669"/>
    <property type="project" value="InterPro"/>
</dbReference>
<dbReference type="SMART" id="SM00182">
    <property type="entry name" value="CULLIN"/>
    <property type="match status" value="1"/>
</dbReference>
<evidence type="ECO:0000256" key="7">
    <source>
        <dbReference type="RuleBase" id="RU003829"/>
    </source>
</evidence>
<reference evidence="11" key="1">
    <citation type="submission" date="2023-03" db="EMBL/GenBank/DDBJ databases">
        <title>Mating type loci evolution in Malassezia.</title>
        <authorList>
            <person name="Coelho M.A."/>
        </authorList>
    </citation>
    <scope>NUCLEOTIDE SEQUENCE</scope>
    <source>
        <strain evidence="11">CBS 10434</strain>
    </source>
</reference>
<feature type="DNA-binding region" description="Fork-head" evidence="5">
    <location>
        <begin position="1535"/>
        <end position="1629"/>
    </location>
</feature>
<dbReference type="InterPro" id="IPR016158">
    <property type="entry name" value="Cullin_homology"/>
</dbReference>
<evidence type="ECO:0000259" key="9">
    <source>
        <dbReference type="PROSITE" id="PS50039"/>
    </source>
</evidence>
<feature type="compositionally biased region" description="Low complexity" evidence="8">
    <location>
        <begin position="1629"/>
        <end position="1643"/>
    </location>
</feature>
<dbReference type="GO" id="GO:0043565">
    <property type="term" value="F:sequence-specific DNA binding"/>
    <property type="evidence" value="ECO:0007669"/>
    <property type="project" value="InterPro"/>
</dbReference>
<proteinExistence type="inferred from homology"/>
<dbReference type="GO" id="GO:0005634">
    <property type="term" value="C:nucleus"/>
    <property type="evidence" value="ECO:0007669"/>
    <property type="project" value="UniProtKB-SubCell"/>
</dbReference>
<feature type="region of interest" description="Disordered" evidence="8">
    <location>
        <begin position="1098"/>
        <end position="1160"/>
    </location>
</feature>
<dbReference type="GO" id="GO:0031625">
    <property type="term" value="F:ubiquitin protein ligase binding"/>
    <property type="evidence" value="ECO:0007669"/>
    <property type="project" value="InterPro"/>
</dbReference>
<dbReference type="InterPro" id="IPR019559">
    <property type="entry name" value="Cullin_neddylation_domain"/>
</dbReference>
<accession>A0AAF0E685</accession>
<evidence type="ECO:0000256" key="5">
    <source>
        <dbReference type="PROSITE-ProRule" id="PRU00089"/>
    </source>
</evidence>